<feature type="chain" id="PRO_5007274910" description="Rap1a immunity protein domain-containing protein" evidence="1">
    <location>
        <begin position="24"/>
        <end position="136"/>
    </location>
</feature>
<dbReference type="EMBL" id="CP014544">
    <property type="protein sequence ID" value="AMO66922.1"/>
    <property type="molecule type" value="Genomic_DNA"/>
</dbReference>
<dbReference type="KEGG" id="zal:AZF00_00780"/>
<dbReference type="PROSITE" id="PS51257">
    <property type="entry name" value="PROKAR_LIPOPROTEIN"/>
    <property type="match status" value="1"/>
</dbReference>
<feature type="signal peptide" evidence="1">
    <location>
        <begin position="1"/>
        <end position="23"/>
    </location>
</feature>
<reference evidence="3 4" key="1">
    <citation type="submission" date="2015-12" db="EMBL/GenBank/DDBJ databases">
        <authorList>
            <person name="Shamseldin A."/>
            <person name="Moawad H."/>
            <person name="Abd El-Rahim W.M."/>
            <person name="Sadowsky M.J."/>
        </authorList>
    </citation>
    <scope>NUCLEOTIDE SEQUENCE [LARGE SCALE GENOMIC DNA]</scope>
    <source>
        <strain evidence="3 4">SM2</strain>
    </source>
</reference>
<name>A0A127M112_9GAMM</name>
<accession>A0A127M112</accession>
<feature type="domain" description="Rap1a immunity protein" evidence="2">
    <location>
        <begin position="26"/>
        <end position="129"/>
    </location>
</feature>
<dbReference type="STRING" id="1470434.AZF00_00780"/>
<organism evidence="3 4">
    <name type="scientific">Zhongshania aliphaticivorans</name>
    <dbReference type="NCBI Taxonomy" id="1470434"/>
    <lineage>
        <taxon>Bacteria</taxon>
        <taxon>Pseudomonadati</taxon>
        <taxon>Pseudomonadota</taxon>
        <taxon>Gammaproteobacteria</taxon>
        <taxon>Cellvibrionales</taxon>
        <taxon>Spongiibacteraceae</taxon>
        <taxon>Zhongshania</taxon>
    </lineage>
</organism>
<evidence type="ECO:0000313" key="4">
    <source>
        <dbReference type="Proteomes" id="UP000074119"/>
    </source>
</evidence>
<keyword evidence="1" id="KW-0732">Signal</keyword>
<dbReference type="AlphaFoldDB" id="A0A127M112"/>
<gene>
    <name evidence="3" type="ORF">AZF00_00780</name>
</gene>
<dbReference type="Proteomes" id="UP000074119">
    <property type="component" value="Chromosome"/>
</dbReference>
<dbReference type="InterPro" id="IPR041238">
    <property type="entry name" value="Rap1a"/>
</dbReference>
<evidence type="ECO:0000313" key="3">
    <source>
        <dbReference type="EMBL" id="AMO66922.1"/>
    </source>
</evidence>
<evidence type="ECO:0000256" key="1">
    <source>
        <dbReference type="SAM" id="SignalP"/>
    </source>
</evidence>
<proteinExistence type="predicted"/>
<evidence type="ECO:0000259" key="2">
    <source>
        <dbReference type="Pfam" id="PF18602"/>
    </source>
</evidence>
<sequence>MGIVMKLKVFALLLSLCSCFVNAEPTGSDLLAECTMALNVIDNEDVPDFGITSATNSGICFGRLSAFRDMNWMYSVSLTPEQLLYCVPYTAQVPQLIRVVVKYLKDNPDKLHIYSNQLVFQALYKAFPCDADNQKS</sequence>
<protein>
    <recommendedName>
        <fullName evidence="2">Rap1a immunity protein domain-containing protein</fullName>
    </recommendedName>
</protein>
<dbReference type="Pfam" id="PF18602">
    <property type="entry name" value="Rap1a"/>
    <property type="match status" value="1"/>
</dbReference>